<gene>
    <name evidence="1" type="ORF">BaRGS_00021005</name>
</gene>
<organism evidence="1 2">
    <name type="scientific">Batillaria attramentaria</name>
    <dbReference type="NCBI Taxonomy" id="370345"/>
    <lineage>
        <taxon>Eukaryota</taxon>
        <taxon>Metazoa</taxon>
        <taxon>Spiralia</taxon>
        <taxon>Lophotrochozoa</taxon>
        <taxon>Mollusca</taxon>
        <taxon>Gastropoda</taxon>
        <taxon>Caenogastropoda</taxon>
        <taxon>Sorbeoconcha</taxon>
        <taxon>Cerithioidea</taxon>
        <taxon>Batillariidae</taxon>
        <taxon>Batillaria</taxon>
    </lineage>
</organism>
<dbReference type="AlphaFoldDB" id="A0ABD0KL18"/>
<feature type="non-terminal residue" evidence="1">
    <location>
        <position position="1"/>
    </location>
</feature>
<name>A0ABD0KL18_9CAEN</name>
<reference evidence="1 2" key="1">
    <citation type="journal article" date="2023" name="Sci. Data">
        <title>Genome assembly of the Korean intertidal mud-creeper Batillaria attramentaria.</title>
        <authorList>
            <person name="Patra A.K."/>
            <person name="Ho P.T."/>
            <person name="Jun S."/>
            <person name="Lee S.J."/>
            <person name="Kim Y."/>
            <person name="Won Y.J."/>
        </authorList>
    </citation>
    <scope>NUCLEOTIDE SEQUENCE [LARGE SCALE GENOMIC DNA]</scope>
    <source>
        <strain evidence="1">Wonlab-2016</strain>
    </source>
</reference>
<sequence>PTLVIKAITYATLPSHTPPRSLMKSNHHANTSTTLTLIPVSSTGRHYKEASVRTQEGEAPDLCLGNFRHAPHFPKRYQRIQHDAILGIPGGFFANSGQILTDFTSSSSSPN</sequence>
<comment type="caution">
    <text evidence="1">The sequence shown here is derived from an EMBL/GenBank/DDBJ whole genome shotgun (WGS) entry which is preliminary data.</text>
</comment>
<accession>A0ABD0KL18</accession>
<evidence type="ECO:0000313" key="2">
    <source>
        <dbReference type="Proteomes" id="UP001519460"/>
    </source>
</evidence>
<evidence type="ECO:0000313" key="1">
    <source>
        <dbReference type="EMBL" id="KAK7487738.1"/>
    </source>
</evidence>
<protein>
    <submittedName>
        <fullName evidence="1">Uncharacterized protein</fullName>
    </submittedName>
</protein>
<dbReference type="Proteomes" id="UP001519460">
    <property type="component" value="Unassembled WGS sequence"/>
</dbReference>
<keyword evidence="2" id="KW-1185">Reference proteome</keyword>
<dbReference type="EMBL" id="JACVVK020000160">
    <property type="protein sequence ID" value="KAK7487738.1"/>
    <property type="molecule type" value="Genomic_DNA"/>
</dbReference>
<proteinExistence type="predicted"/>